<evidence type="ECO:0000313" key="2">
    <source>
        <dbReference type="EMBL" id="HIU51013.1"/>
    </source>
</evidence>
<dbReference type="AlphaFoldDB" id="A0A9D1LZG4"/>
<gene>
    <name evidence="2" type="ORF">IAB70_00030</name>
</gene>
<keyword evidence="1" id="KW-0472">Membrane</keyword>
<protein>
    <submittedName>
        <fullName evidence="2">Uncharacterized protein</fullName>
    </submittedName>
</protein>
<reference evidence="2" key="2">
    <citation type="journal article" date="2021" name="PeerJ">
        <title>Extensive microbial diversity within the chicken gut microbiome revealed by metagenomics and culture.</title>
        <authorList>
            <person name="Gilroy R."/>
            <person name="Ravi A."/>
            <person name="Getino M."/>
            <person name="Pursley I."/>
            <person name="Horton D.L."/>
            <person name="Alikhan N.F."/>
            <person name="Baker D."/>
            <person name="Gharbi K."/>
            <person name="Hall N."/>
            <person name="Watson M."/>
            <person name="Adriaenssens E.M."/>
            <person name="Foster-Nyarko E."/>
            <person name="Jarju S."/>
            <person name="Secka A."/>
            <person name="Antonio M."/>
            <person name="Oren A."/>
            <person name="Chaudhuri R.R."/>
            <person name="La Ragione R."/>
            <person name="Hildebrand F."/>
            <person name="Pallen M.J."/>
        </authorList>
    </citation>
    <scope>NUCLEOTIDE SEQUENCE</scope>
    <source>
        <strain evidence="2">CHK195-15760</strain>
    </source>
</reference>
<keyword evidence="1" id="KW-0812">Transmembrane</keyword>
<sequence length="143" mass="16153">MKSYKKLIVTLIMIILVIVGLFYFGRKELQTNDLTNLNTNLLQIQAKVKGLADKAAVEKNEAVLVGNEPSEEILKKFGLTPSNKIRILTQEQLGEMGLPKIEGDQKYLVDYGTSEVYYLDGYQDNQGNTYYKLSDITNVVIEN</sequence>
<dbReference type="Proteomes" id="UP000824093">
    <property type="component" value="Unassembled WGS sequence"/>
</dbReference>
<organism evidence="2 3">
    <name type="scientific">Candidatus Merdicola faecigallinarum</name>
    <dbReference type="NCBI Taxonomy" id="2840862"/>
    <lineage>
        <taxon>Bacteria</taxon>
        <taxon>Bacillati</taxon>
        <taxon>Bacillota</taxon>
        <taxon>Clostridia</taxon>
        <taxon>Candidatus Merdicola</taxon>
    </lineage>
</organism>
<accession>A0A9D1LZG4</accession>
<proteinExistence type="predicted"/>
<keyword evidence="1" id="KW-1133">Transmembrane helix</keyword>
<evidence type="ECO:0000313" key="3">
    <source>
        <dbReference type="Proteomes" id="UP000824093"/>
    </source>
</evidence>
<evidence type="ECO:0000256" key="1">
    <source>
        <dbReference type="SAM" id="Phobius"/>
    </source>
</evidence>
<reference evidence="2" key="1">
    <citation type="submission" date="2020-10" db="EMBL/GenBank/DDBJ databases">
        <authorList>
            <person name="Gilroy R."/>
        </authorList>
    </citation>
    <scope>NUCLEOTIDE SEQUENCE</scope>
    <source>
        <strain evidence="2">CHK195-15760</strain>
    </source>
</reference>
<feature type="transmembrane region" description="Helical" evidence="1">
    <location>
        <begin position="7"/>
        <end position="25"/>
    </location>
</feature>
<comment type="caution">
    <text evidence="2">The sequence shown here is derived from an EMBL/GenBank/DDBJ whole genome shotgun (WGS) entry which is preliminary data.</text>
</comment>
<name>A0A9D1LZG4_9FIRM</name>
<dbReference type="EMBL" id="DVNH01000001">
    <property type="protein sequence ID" value="HIU51013.1"/>
    <property type="molecule type" value="Genomic_DNA"/>
</dbReference>